<evidence type="ECO:0000313" key="2">
    <source>
        <dbReference type="Proteomes" id="UP000011535"/>
    </source>
</evidence>
<name>M0GV20_HALL2</name>
<dbReference type="Proteomes" id="UP000011535">
    <property type="component" value="Unassembled WGS sequence"/>
</dbReference>
<evidence type="ECO:0000313" key="1">
    <source>
        <dbReference type="EMBL" id="ELZ75377.1"/>
    </source>
</evidence>
<protein>
    <submittedName>
        <fullName evidence="1">Uncharacterized protein</fullName>
    </submittedName>
</protein>
<sequence>METRLTEIASAVAVGNTFAVANCNRTAAFWGDCIEFVWIRTIDRQRPTIDEFLNFLISDAGVFLEANHAVIQKVVLELGIESTLMCRVDRLEKAQLGVGKRATAAFDCREFEWEL</sequence>
<gene>
    <name evidence="1" type="ORF">C456_06902</name>
</gene>
<comment type="caution">
    <text evidence="1">The sequence shown here is derived from an EMBL/GenBank/DDBJ whole genome shotgun (WGS) entry which is preliminary data.</text>
</comment>
<dbReference type="AlphaFoldDB" id="M0GV20"/>
<proteinExistence type="predicted"/>
<reference evidence="1 2" key="1">
    <citation type="journal article" date="2014" name="PLoS Genet.">
        <title>Phylogenetically driven sequencing of extremely halophilic archaea reveals strategies for static and dynamic osmo-response.</title>
        <authorList>
            <person name="Becker E.A."/>
            <person name="Seitzer P.M."/>
            <person name="Tritt A."/>
            <person name="Larsen D."/>
            <person name="Krusor M."/>
            <person name="Yao A.I."/>
            <person name="Wu D."/>
            <person name="Madern D."/>
            <person name="Eisen J.A."/>
            <person name="Darling A.E."/>
            <person name="Facciotti M.T."/>
        </authorList>
    </citation>
    <scope>NUCLEOTIDE SEQUENCE [LARGE SCALE GENOMIC DNA]</scope>
    <source>
        <strain evidence="2">DSM 14919 / CCM 7023 / CIP 107410 / JCM 9276 / NCIMB 13854 / Aa 2.2</strain>
    </source>
</reference>
<organism evidence="1 2">
    <name type="scientific">Haloferax lucentense (strain DSM 14919 / JCM 9276 / NCIMB 13854 / Aa 2.2)</name>
    <name type="common">Haloferax alicantei</name>
    <dbReference type="NCBI Taxonomy" id="1230452"/>
    <lineage>
        <taxon>Archaea</taxon>
        <taxon>Methanobacteriati</taxon>
        <taxon>Methanobacteriota</taxon>
        <taxon>Stenosarchaea group</taxon>
        <taxon>Halobacteria</taxon>
        <taxon>Halobacteriales</taxon>
        <taxon>Haloferacaceae</taxon>
        <taxon>Haloferax</taxon>
    </lineage>
</organism>
<accession>M0GV20</accession>
<dbReference type="EMBL" id="AOLH01000010">
    <property type="protein sequence ID" value="ELZ75377.1"/>
    <property type="molecule type" value="Genomic_DNA"/>
</dbReference>